<reference evidence="2 3" key="1">
    <citation type="submission" date="2019-10" db="EMBL/GenBank/DDBJ databases">
        <title>Two novel species isolated from a subtropical stream in China.</title>
        <authorList>
            <person name="Lu H."/>
        </authorList>
    </citation>
    <scope>NUCLEOTIDE SEQUENCE [LARGE SCALE GENOMIC DNA]</scope>
    <source>
        <strain evidence="2 3">FT103W</strain>
    </source>
</reference>
<gene>
    <name evidence="2" type="ORF">GEV01_10070</name>
</gene>
<sequence>MHSISVKLAALAVLGCIACSPADAGMPDQRNAVLPPAAAGPVIDTSQFNAGVDPVVSSATVTQIEVTQGIQDIDHSVGIISSRRTLVRVFLDVNTPAGYGLVSGKLQVNAPNGQVLTLDPISSVSVLSQWNGKLELQRSWADLALTFDVPIANMVPGAFSAKLVSLRDMFNQGRDIPCANCAATTRAVNVVAGVPFRLTVIGLQYVDGNGVQRNPKQVDYDRINSWFQRGYPITNLVYNTRSVAATNPWPFDCGQANAQVAQIRALDVNNGTDRRTHYFGLVDDGGGFMRGCAAVPGVPTPSAIGSGPTGASNWGWDFDGSYGDWYTGHEVGHTLGRSHVGGFCGESGTDPNYPFANGQIADATHPFVGYDGGQADLAVLPRRAQPGRVSPYAATPVSIWNDVMSYCPRQWLSSYTYEAIRTRITAENALPAGPAPAAALESGLALTSGKQLFIVARLDDGWSSGAIASISPVTLAEANVGAVAGGPEVVTLDAKGTVIGRTPVQVFYLEDGGGAGPRRPGLISAAVPASPAVKGVRIEVDGKAIATIQARQQGPQLKLAAPSLGPAAAALNNNVPGSVLLRWSGAHPQGQALSYSVLLSGDNGRTWRTYAVGLTKPELRLPANVAADLGSKAQPVRYRVIASDGFNTAQVDGTLKN</sequence>
<keyword evidence="1" id="KW-0732">Signal</keyword>
<keyword evidence="3" id="KW-1185">Reference proteome</keyword>
<evidence type="ECO:0008006" key="4">
    <source>
        <dbReference type="Google" id="ProtNLM"/>
    </source>
</evidence>
<feature type="chain" id="PRO_5032684886" description="Fibronectin type-III domain-containing protein" evidence="1">
    <location>
        <begin position="25"/>
        <end position="657"/>
    </location>
</feature>
<dbReference type="Proteomes" id="UP000444318">
    <property type="component" value="Unassembled WGS sequence"/>
</dbReference>
<comment type="caution">
    <text evidence="2">The sequence shown here is derived from an EMBL/GenBank/DDBJ whole genome shotgun (WGS) entry which is preliminary data.</text>
</comment>
<dbReference type="SUPFAM" id="SSF55486">
    <property type="entry name" value="Metalloproteases ('zincins'), catalytic domain"/>
    <property type="match status" value="1"/>
</dbReference>
<proteinExistence type="predicted"/>
<protein>
    <recommendedName>
        <fullName evidence="4">Fibronectin type-III domain-containing protein</fullName>
    </recommendedName>
</protein>
<name>A0A843SAC1_9BURK</name>
<dbReference type="EMBL" id="WHUF01000002">
    <property type="protein sequence ID" value="MQA19852.1"/>
    <property type="molecule type" value="Genomic_DNA"/>
</dbReference>
<accession>A0A843SAC1</accession>
<feature type="signal peptide" evidence="1">
    <location>
        <begin position="1"/>
        <end position="24"/>
    </location>
</feature>
<evidence type="ECO:0000313" key="2">
    <source>
        <dbReference type="EMBL" id="MQA19852.1"/>
    </source>
</evidence>
<evidence type="ECO:0000256" key="1">
    <source>
        <dbReference type="SAM" id="SignalP"/>
    </source>
</evidence>
<evidence type="ECO:0000313" key="3">
    <source>
        <dbReference type="Proteomes" id="UP000444318"/>
    </source>
</evidence>
<dbReference type="AlphaFoldDB" id="A0A843SAC1"/>
<dbReference type="RefSeq" id="WP_152803849.1">
    <property type="nucleotide sequence ID" value="NZ_WHUF01000002.1"/>
</dbReference>
<organism evidence="2 3">
    <name type="scientific">Rugamonas rivuli</name>
    <dbReference type="NCBI Taxonomy" id="2743358"/>
    <lineage>
        <taxon>Bacteria</taxon>
        <taxon>Pseudomonadati</taxon>
        <taxon>Pseudomonadota</taxon>
        <taxon>Betaproteobacteria</taxon>
        <taxon>Burkholderiales</taxon>
        <taxon>Oxalobacteraceae</taxon>
        <taxon>Telluria group</taxon>
        <taxon>Rugamonas</taxon>
    </lineage>
</organism>